<organism evidence="1 2">
    <name type="scientific">Litomosoides sigmodontis</name>
    <name type="common">Filarial nematode worm</name>
    <dbReference type="NCBI Taxonomy" id="42156"/>
    <lineage>
        <taxon>Eukaryota</taxon>
        <taxon>Metazoa</taxon>
        <taxon>Ecdysozoa</taxon>
        <taxon>Nematoda</taxon>
        <taxon>Chromadorea</taxon>
        <taxon>Rhabditida</taxon>
        <taxon>Spirurina</taxon>
        <taxon>Spiruromorpha</taxon>
        <taxon>Filarioidea</taxon>
        <taxon>Onchocercidae</taxon>
        <taxon>Litomosoides</taxon>
    </lineage>
</organism>
<proteinExistence type="predicted"/>
<protein>
    <submittedName>
        <fullName evidence="1">Uncharacterized protein</fullName>
    </submittedName>
</protein>
<dbReference type="EMBL" id="UYRX01000684">
    <property type="protein sequence ID" value="VDK85313.1"/>
    <property type="molecule type" value="Genomic_DNA"/>
</dbReference>
<dbReference type="Proteomes" id="UP000277928">
    <property type="component" value="Unassembled WGS sequence"/>
</dbReference>
<dbReference type="AlphaFoldDB" id="A0A3P6TPQ8"/>
<evidence type="ECO:0000313" key="1">
    <source>
        <dbReference type="EMBL" id="VDK85313.1"/>
    </source>
</evidence>
<gene>
    <name evidence="1" type="ORF">NLS_LOCUS7069</name>
</gene>
<dbReference type="OrthoDB" id="5871362at2759"/>
<reference evidence="1 2" key="1">
    <citation type="submission" date="2018-08" db="EMBL/GenBank/DDBJ databases">
        <authorList>
            <person name="Laetsch R D."/>
            <person name="Stevens L."/>
            <person name="Kumar S."/>
            <person name="Blaxter L. M."/>
        </authorList>
    </citation>
    <scope>NUCLEOTIDE SEQUENCE [LARGE SCALE GENOMIC DNA]</scope>
</reference>
<keyword evidence="2" id="KW-1185">Reference proteome</keyword>
<accession>A0A3P6TPQ8</accession>
<name>A0A3P6TPQ8_LITSI</name>
<sequence length="108" mass="11771">MSEQHCRQHIQGKALSSARSGKCLGIPEFFNCVLPTVRGRCQNSGVHILVDSITAFGCALSKELVEQSAKYAAEMNNTGEFTEEAGKTYIRNELPAALPVLDEERSGQ</sequence>
<evidence type="ECO:0000313" key="2">
    <source>
        <dbReference type="Proteomes" id="UP000277928"/>
    </source>
</evidence>